<comment type="caution">
    <text evidence="1">The sequence shown here is derived from an EMBL/GenBank/DDBJ whole genome shotgun (WGS) entry which is preliminary data.</text>
</comment>
<name>A0A133KK74_BIFBI</name>
<protein>
    <submittedName>
        <fullName evidence="1">Uncharacterized protein</fullName>
    </submittedName>
</protein>
<reference evidence="1 2" key="1">
    <citation type="submission" date="2016-01" db="EMBL/GenBank/DDBJ databases">
        <authorList>
            <person name="Oliw E.H."/>
        </authorList>
    </citation>
    <scope>NUCLEOTIDE SEQUENCE [LARGE SCALE GENOMIC DNA]</scope>
    <source>
        <strain evidence="1 2">MJR8628B</strain>
    </source>
</reference>
<evidence type="ECO:0000313" key="2">
    <source>
        <dbReference type="Proteomes" id="UP000070092"/>
    </source>
</evidence>
<organism evidence="1 2">
    <name type="scientific">Bifidobacterium bifidum</name>
    <dbReference type="NCBI Taxonomy" id="1681"/>
    <lineage>
        <taxon>Bacteria</taxon>
        <taxon>Bacillati</taxon>
        <taxon>Actinomycetota</taxon>
        <taxon>Actinomycetes</taxon>
        <taxon>Bifidobacteriales</taxon>
        <taxon>Bifidobacteriaceae</taxon>
        <taxon>Bifidobacterium</taxon>
    </lineage>
</organism>
<dbReference type="AlphaFoldDB" id="A0A133KK74"/>
<gene>
    <name evidence="1" type="ORF">HMPREF3196_02122</name>
</gene>
<dbReference type="Proteomes" id="UP000070092">
    <property type="component" value="Unassembled WGS sequence"/>
</dbReference>
<proteinExistence type="predicted"/>
<dbReference type="PATRIC" id="fig|1681.53.peg.2065"/>
<sequence>MVFNAESITADPFSRIGMPSPKQRETIIRPRGTFDGTSIPANESNARSARLFRRHAVIDPGEALQWTQWDMHRIGWEVCNGA</sequence>
<accession>A0A133KK74</accession>
<dbReference type="EMBL" id="LRPO01000060">
    <property type="protein sequence ID" value="KWZ79888.1"/>
    <property type="molecule type" value="Genomic_DNA"/>
</dbReference>
<evidence type="ECO:0000313" key="1">
    <source>
        <dbReference type="EMBL" id="KWZ79888.1"/>
    </source>
</evidence>